<name>A0ACC3S4V2_9PEZI</name>
<dbReference type="Proteomes" id="UP001320706">
    <property type="component" value="Unassembled WGS sequence"/>
</dbReference>
<comment type="caution">
    <text evidence="1">The sequence shown here is derived from an EMBL/GenBank/DDBJ whole genome shotgun (WGS) entry which is preliminary data.</text>
</comment>
<evidence type="ECO:0000313" key="1">
    <source>
        <dbReference type="EMBL" id="KAK8194182.1"/>
    </source>
</evidence>
<protein>
    <submittedName>
        <fullName evidence="1">Uncharacterized protein</fullName>
    </submittedName>
</protein>
<reference evidence="1" key="1">
    <citation type="submission" date="2024-02" db="EMBL/GenBank/DDBJ databases">
        <title>Metagenome Assembled Genome of Zalaria obscura JY119.</title>
        <authorList>
            <person name="Vighnesh L."/>
            <person name="Jagadeeshwari U."/>
            <person name="Venkata Ramana C."/>
            <person name="Sasikala C."/>
        </authorList>
    </citation>
    <scope>NUCLEOTIDE SEQUENCE</scope>
    <source>
        <strain evidence="1">JY119</strain>
    </source>
</reference>
<organism evidence="1 2">
    <name type="scientific">Zalaria obscura</name>
    <dbReference type="NCBI Taxonomy" id="2024903"/>
    <lineage>
        <taxon>Eukaryota</taxon>
        <taxon>Fungi</taxon>
        <taxon>Dikarya</taxon>
        <taxon>Ascomycota</taxon>
        <taxon>Pezizomycotina</taxon>
        <taxon>Dothideomycetes</taxon>
        <taxon>Dothideomycetidae</taxon>
        <taxon>Dothideales</taxon>
        <taxon>Zalariaceae</taxon>
        <taxon>Zalaria</taxon>
    </lineage>
</organism>
<evidence type="ECO:0000313" key="2">
    <source>
        <dbReference type="Proteomes" id="UP001320706"/>
    </source>
</evidence>
<proteinExistence type="predicted"/>
<gene>
    <name evidence="1" type="ORF">M8818_007370</name>
</gene>
<sequence>MSLRQEIETWVAAAGCYDNNEFDESLKYFETIADTSKILFNCGVIYATLGEHGKAVQYYQRAIQLDNYLAVAYYQQGVSNFLVGDFEEALANFNDTLLYLRGNRNIDYEQLGLKYKLHSCEVLFNRGLCYIYLQQEQIGMQDLQFAAREKSTPDHDVIDEAIREKAEGYTVFSIPIGTIYRPNEAKVKNLKTKNYLGSARLVATRDLNHLDADGRRHIQAANLAVDDRPSDKLSYGALNLVRPGLTSRSRQQSEPPMHRNVFPPTPPPEMVERPPSSASRRRSGDSLTSQKSNRTAASKPRKLDLSLAGFERPQVVPERPRLGTVRSASERPRANREYSSSSPRSLGQRRGDTRSLVEDPSQHRSESQPKQQQQHQLQPQAYHARSKSTTRDLMHRPVSIEEEDETETETETEITPPSTTSSDHDPPLAFEIITRPPHHRSRSSRGGAPKPSASPPAPPLRKIRVKVYAEDTRYVMILPSVRYEDFEQQVRVKFGLRGEFRLKMRDEEGDMVTMADQEDLDMAVASCREGAGRERCEMGKMEPIVFDVRGHAHSPIGTVAPAASQGPQSSRDHPPKRPAFNVQPESPA</sequence>
<dbReference type="EMBL" id="JAMKPW020000043">
    <property type="protein sequence ID" value="KAK8194182.1"/>
    <property type="molecule type" value="Genomic_DNA"/>
</dbReference>
<keyword evidence="2" id="KW-1185">Reference proteome</keyword>
<accession>A0ACC3S4V2</accession>